<dbReference type="InterPro" id="IPR027417">
    <property type="entry name" value="P-loop_NTPase"/>
</dbReference>
<dbReference type="PANTHER" id="PTHR11783">
    <property type="entry name" value="SULFOTRANSFERASE SULT"/>
    <property type="match status" value="1"/>
</dbReference>
<evidence type="ECO:0000256" key="2">
    <source>
        <dbReference type="ARBA" id="ARBA00022679"/>
    </source>
</evidence>
<dbReference type="SUPFAM" id="SSF52540">
    <property type="entry name" value="P-loop containing nucleoside triphosphate hydrolases"/>
    <property type="match status" value="1"/>
</dbReference>
<dbReference type="Pfam" id="PF00685">
    <property type="entry name" value="Sulfotransfer_1"/>
    <property type="match status" value="1"/>
</dbReference>
<accession>A0A218XY48</accession>
<evidence type="ECO:0000313" key="5">
    <source>
        <dbReference type="EMBL" id="OWM90055.1"/>
    </source>
</evidence>
<dbReference type="Gene3D" id="3.40.50.300">
    <property type="entry name" value="P-loop containing nucleotide triphosphate hydrolases"/>
    <property type="match status" value="1"/>
</dbReference>
<reference evidence="6" key="1">
    <citation type="journal article" date="2017" name="Plant J.">
        <title>The pomegranate (Punica granatum L.) genome and the genomics of punicalagin biosynthesis.</title>
        <authorList>
            <person name="Qin G."/>
            <person name="Xu C."/>
            <person name="Ming R."/>
            <person name="Tang H."/>
            <person name="Guyot R."/>
            <person name="Kramer E.M."/>
            <person name="Hu Y."/>
            <person name="Yi X."/>
            <person name="Qi Y."/>
            <person name="Xu X."/>
            <person name="Gao Z."/>
            <person name="Pan H."/>
            <person name="Jian J."/>
            <person name="Tian Y."/>
            <person name="Yue Z."/>
            <person name="Xu Y."/>
        </authorList>
    </citation>
    <scope>NUCLEOTIDE SEQUENCE [LARGE SCALE GENOMIC DNA]</scope>
    <source>
        <strain evidence="6">cv. Dabenzi</strain>
    </source>
</reference>
<protein>
    <recommendedName>
        <fullName evidence="3">Sulfotransferase</fullName>
        <ecNumber evidence="3">2.8.2.-</ecNumber>
    </recommendedName>
</protein>
<dbReference type="InterPro" id="IPR000863">
    <property type="entry name" value="Sulfotransferase_dom"/>
</dbReference>
<gene>
    <name evidence="5" type="ORF">CDL15_Pgr026968</name>
</gene>
<sequence length="144" mass="16640">MEEFFDNFCQGTDEYGLFWDHMLGYQKASQERPGKVLFLNYEDLKEDTAGNLKRIAEFMGVPFSEEEERNGVVEEIVKMCSLGSSKELEANKTGRSFAGIENKSYFRKGEVGDWVNYFSPSKAERLKNIMEEKLSPFGLTFWVN</sequence>
<feature type="domain" description="Sulfotransferase" evidence="4">
    <location>
        <begin position="1"/>
        <end position="137"/>
    </location>
</feature>
<dbReference type="AlphaFoldDB" id="A0A218XY48"/>
<organism evidence="5 6">
    <name type="scientific">Punica granatum</name>
    <name type="common">Pomegranate</name>
    <dbReference type="NCBI Taxonomy" id="22663"/>
    <lineage>
        <taxon>Eukaryota</taxon>
        <taxon>Viridiplantae</taxon>
        <taxon>Streptophyta</taxon>
        <taxon>Embryophyta</taxon>
        <taxon>Tracheophyta</taxon>
        <taxon>Spermatophyta</taxon>
        <taxon>Magnoliopsida</taxon>
        <taxon>eudicotyledons</taxon>
        <taxon>Gunneridae</taxon>
        <taxon>Pentapetalae</taxon>
        <taxon>rosids</taxon>
        <taxon>malvids</taxon>
        <taxon>Myrtales</taxon>
        <taxon>Lythraceae</taxon>
        <taxon>Punica</taxon>
    </lineage>
</organism>
<evidence type="ECO:0000313" key="6">
    <source>
        <dbReference type="Proteomes" id="UP000197138"/>
    </source>
</evidence>
<dbReference type="Proteomes" id="UP000197138">
    <property type="component" value="Unassembled WGS sequence"/>
</dbReference>
<dbReference type="EC" id="2.8.2.-" evidence="3"/>
<dbReference type="EMBL" id="MTKT01000605">
    <property type="protein sequence ID" value="OWM90055.1"/>
    <property type="molecule type" value="Genomic_DNA"/>
</dbReference>
<comment type="caution">
    <text evidence="5">The sequence shown here is derived from an EMBL/GenBank/DDBJ whole genome shotgun (WGS) entry which is preliminary data.</text>
</comment>
<comment type="similarity">
    <text evidence="1 3">Belongs to the sulfotransferase 1 family.</text>
</comment>
<name>A0A218XY48_PUNGR</name>
<proteinExistence type="inferred from homology"/>
<keyword evidence="2 3" id="KW-0808">Transferase</keyword>
<evidence type="ECO:0000256" key="1">
    <source>
        <dbReference type="ARBA" id="ARBA00005771"/>
    </source>
</evidence>
<dbReference type="GO" id="GO:0008146">
    <property type="term" value="F:sulfotransferase activity"/>
    <property type="evidence" value="ECO:0007669"/>
    <property type="project" value="InterPro"/>
</dbReference>
<evidence type="ECO:0000259" key="4">
    <source>
        <dbReference type="Pfam" id="PF00685"/>
    </source>
</evidence>
<evidence type="ECO:0000256" key="3">
    <source>
        <dbReference type="RuleBase" id="RU361155"/>
    </source>
</evidence>